<dbReference type="AlphaFoldDB" id="A0A399E6V3"/>
<evidence type="ECO:0000313" key="4">
    <source>
        <dbReference type="EMBL" id="RIH79606.1"/>
    </source>
</evidence>
<dbReference type="RefSeq" id="WP_119361404.1">
    <property type="nucleotide sequence ID" value="NZ_JBHSXZ010000035.1"/>
</dbReference>
<dbReference type="HAMAP" id="MF_00457">
    <property type="entry name" value="UPF0173"/>
    <property type="match status" value="1"/>
</dbReference>
<evidence type="ECO:0000259" key="3">
    <source>
        <dbReference type="SMART" id="SM00849"/>
    </source>
</evidence>
<proteinExistence type="inferred from homology"/>
<protein>
    <recommendedName>
        <fullName evidence="2">UPF0173 metal-dependent hydrolase Mcate_00245</fullName>
    </recommendedName>
</protein>
<accession>A0A399E6V3</accession>
<dbReference type="PANTHER" id="PTHR43546:SF3">
    <property type="entry name" value="UPF0173 METAL-DEPENDENT HYDROLASE MJ1163"/>
    <property type="match status" value="1"/>
</dbReference>
<dbReference type="NCBIfam" id="NF001911">
    <property type="entry name" value="PRK00685.1"/>
    <property type="match status" value="1"/>
</dbReference>
<dbReference type="EMBL" id="QWKX01000004">
    <property type="protein sequence ID" value="RIH79606.1"/>
    <property type="molecule type" value="Genomic_DNA"/>
</dbReference>
<dbReference type="SMART" id="SM00849">
    <property type="entry name" value="Lactamase_B"/>
    <property type="match status" value="1"/>
</dbReference>
<dbReference type="InterPro" id="IPR001279">
    <property type="entry name" value="Metallo-B-lactamas"/>
</dbReference>
<dbReference type="GO" id="GO:0016787">
    <property type="term" value="F:hydrolase activity"/>
    <property type="evidence" value="ECO:0007669"/>
    <property type="project" value="UniProtKB-UniRule"/>
</dbReference>
<comment type="caution">
    <text evidence="4">The sequence shown here is derived from an EMBL/GenBank/DDBJ whole genome shotgun (WGS) entry which is preliminary data.</text>
</comment>
<dbReference type="InterPro" id="IPR022877">
    <property type="entry name" value="UPF0173"/>
</dbReference>
<comment type="similarity">
    <text evidence="2">Belongs to the UPF0173 family.</text>
</comment>
<evidence type="ECO:0000256" key="1">
    <source>
        <dbReference type="ARBA" id="ARBA00022801"/>
    </source>
</evidence>
<dbReference type="InterPro" id="IPR050114">
    <property type="entry name" value="UPF0173_UPF0282_UlaG_hydrolase"/>
</dbReference>
<dbReference type="Gene3D" id="3.60.15.10">
    <property type="entry name" value="Ribonuclease Z/Hydroxyacylglutathione hydrolase-like"/>
    <property type="match status" value="1"/>
</dbReference>
<evidence type="ECO:0000256" key="2">
    <source>
        <dbReference type="HAMAP-Rule" id="MF_00457"/>
    </source>
</evidence>
<sequence length="225" mass="23779">MVEVRYLGHSALLISDGTTRILVDPFLTGNPKAALTADQVEADLVVLTHAHGDHYGDSAAISQRTGAPIISNYEIVSYAEKQGAKGVGMNLGGTYRFKGGWLKWFPALHSSSFPDGTYGGLAQGFVLELGGKRLYIAGDTALFSDMALVAQYSPDLAVLPIGDHFTMGPDDALKALELTRAKQVLPVHYNTFPPIAQDGAAFVQQAGRLGVGGQALAPGEHLTLS</sequence>
<evidence type="ECO:0000313" key="5">
    <source>
        <dbReference type="Proteomes" id="UP000266089"/>
    </source>
</evidence>
<feature type="domain" description="Metallo-beta-lactamase" evidence="3">
    <location>
        <begin position="8"/>
        <end position="188"/>
    </location>
</feature>
<keyword evidence="1 2" id="KW-0378">Hydrolase</keyword>
<reference evidence="4 5" key="1">
    <citation type="submission" date="2018-08" db="EMBL/GenBank/DDBJ databases">
        <title>Meiothermus cateniformans JCM 15151 genome sequencing project.</title>
        <authorList>
            <person name="Da Costa M.S."/>
            <person name="Albuquerque L."/>
            <person name="Raposo P."/>
            <person name="Froufe H.J.C."/>
            <person name="Barroso C.S."/>
            <person name="Egas C."/>
        </authorList>
    </citation>
    <scope>NUCLEOTIDE SEQUENCE [LARGE SCALE GENOMIC DNA]</scope>
    <source>
        <strain evidence="4 5">JCM 15151</strain>
    </source>
</reference>
<dbReference type="Pfam" id="PF12706">
    <property type="entry name" value="Lactamase_B_2"/>
    <property type="match status" value="1"/>
</dbReference>
<name>A0A399E6V3_9DEIN</name>
<gene>
    <name evidence="4" type="ORF">Mcate_00245</name>
</gene>
<dbReference type="OrthoDB" id="9789133at2"/>
<dbReference type="SUPFAM" id="SSF56281">
    <property type="entry name" value="Metallo-hydrolase/oxidoreductase"/>
    <property type="match status" value="1"/>
</dbReference>
<dbReference type="PANTHER" id="PTHR43546">
    <property type="entry name" value="UPF0173 METAL-DEPENDENT HYDROLASE MJ1163-RELATED"/>
    <property type="match status" value="1"/>
</dbReference>
<organism evidence="4 5">
    <name type="scientific">Meiothermus taiwanensis</name>
    <dbReference type="NCBI Taxonomy" id="172827"/>
    <lineage>
        <taxon>Bacteria</taxon>
        <taxon>Thermotogati</taxon>
        <taxon>Deinococcota</taxon>
        <taxon>Deinococci</taxon>
        <taxon>Thermales</taxon>
        <taxon>Thermaceae</taxon>
        <taxon>Meiothermus</taxon>
    </lineage>
</organism>
<dbReference type="Proteomes" id="UP000266089">
    <property type="component" value="Unassembled WGS sequence"/>
</dbReference>
<dbReference type="InterPro" id="IPR036866">
    <property type="entry name" value="RibonucZ/Hydroxyglut_hydro"/>
</dbReference>